<dbReference type="Proteomes" id="UP000095283">
    <property type="component" value="Unplaced"/>
</dbReference>
<accession>A0A1I7XIF4</accession>
<dbReference type="AlphaFoldDB" id="A0A1I7XIF4"/>
<sequence length="22" mass="2857">MYMYIYICIWIDTYRVLYSSME</sequence>
<keyword evidence="1" id="KW-1185">Reference proteome</keyword>
<evidence type="ECO:0000313" key="1">
    <source>
        <dbReference type="Proteomes" id="UP000095283"/>
    </source>
</evidence>
<organism evidence="1 2">
    <name type="scientific">Heterorhabditis bacteriophora</name>
    <name type="common">Entomopathogenic nematode worm</name>
    <dbReference type="NCBI Taxonomy" id="37862"/>
    <lineage>
        <taxon>Eukaryota</taxon>
        <taxon>Metazoa</taxon>
        <taxon>Ecdysozoa</taxon>
        <taxon>Nematoda</taxon>
        <taxon>Chromadorea</taxon>
        <taxon>Rhabditida</taxon>
        <taxon>Rhabditina</taxon>
        <taxon>Rhabditomorpha</taxon>
        <taxon>Strongyloidea</taxon>
        <taxon>Heterorhabditidae</taxon>
        <taxon>Heterorhabditis</taxon>
    </lineage>
</organism>
<dbReference type="WBParaSite" id="Hba_17529">
    <property type="protein sequence ID" value="Hba_17529"/>
    <property type="gene ID" value="Hba_17529"/>
</dbReference>
<proteinExistence type="predicted"/>
<name>A0A1I7XIF4_HETBA</name>
<reference evidence="2" key="1">
    <citation type="submission" date="2016-11" db="UniProtKB">
        <authorList>
            <consortium name="WormBaseParasite"/>
        </authorList>
    </citation>
    <scope>IDENTIFICATION</scope>
</reference>
<protein>
    <submittedName>
        <fullName evidence="2">Uncharacterized protein</fullName>
    </submittedName>
</protein>
<evidence type="ECO:0000313" key="2">
    <source>
        <dbReference type="WBParaSite" id="Hba_17529"/>
    </source>
</evidence>